<feature type="coiled-coil region" evidence="6">
    <location>
        <begin position="163"/>
        <end position="194"/>
    </location>
</feature>
<evidence type="ECO:0000256" key="3">
    <source>
        <dbReference type="ARBA" id="ARBA00022692"/>
    </source>
</evidence>
<accession>A0ABS8QIE0</accession>
<feature type="region of interest" description="Disordered" evidence="7">
    <location>
        <begin position="216"/>
        <end position="408"/>
    </location>
</feature>
<comment type="subcellular location">
    <subcellularLocation>
        <location evidence="1">Cell membrane</location>
        <topology evidence="1">Single-pass membrane protein</topology>
    </subcellularLocation>
</comment>
<feature type="compositionally biased region" description="Basic and acidic residues" evidence="7">
    <location>
        <begin position="270"/>
        <end position="301"/>
    </location>
</feature>
<evidence type="ECO:0000256" key="7">
    <source>
        <dbReference type="SAM" id="MobiDB-lite"/>
    </source>
</evidence>
<evidence type="ECO:0000256" key="2">
    <source>
        <dbReference type="ARBA" id="ARBA00022475"/>
    </source>
</evidence>
<name>A0ABS8QIE0_9BACI</name>
<comment type="caution">
    <text evidence="10">The sequence shown here is derived from an EMBL/GenBank/DDBJ whole genome shotgun (WGS) entry which is preliminary data.</text>
</comment>
<feature type="compositionally biased region" description="Polar residues" evidence="7">
    <location>
        <begin position="254"/>
        <end position="264"/>
    </location>
</feature>
<feature type="compositionally biased region" description="Basic and acidic residues" evidence="7">
    <location>
        <begin position="309"/>
        <end position="336"/>
    </location>
</feature>
<gene>
    <name evidence="10" type="ORF">LRS37_08995</name>
</gene>
<evidence type="ECO:0000256" key="6">
    <source>
        <dbReference type="SAM" id="Coils"/>
    </source>
</evidence>
<evidence type="ECO:0000256" key="8">
    <source>
        <dbReference type="SAM" id="Phobius"/>
    </source>
</evidence>
<dbReference type="RefSeq" id="WP_051968297.1">
    <property type="nucleotide sequence ID" value="NZ_JAJODE010000021.1"/>
</dbReference>
<keyword evidence="3 8" id="KW-0812">Transmembrane</keyword>
<dbReference type="EMBL" id="JAJODE010000021">
    <property type="protein sequence ID" value="MCD4839008.1"/>
    <property type="molecule type" value="Genomic_DNA"/>
</dbReference>
<dbReference type="InterPro" id="IPR024449">
    <property type="entry name" value="Anti-sigma_RsgI_N"/>
</dbReference>
<proteinExistence type="predicted"/>
<dbReference type="Pfam" id="PF12791">
    <property type="entry name" value="RsgI_N"/>
    <property type="match status" value="1"/>
</dbReference>
<protein>
    <submittedName>
        <fullName evidence="10">Anti-sigma factor domain-containing protein</fullName>
    </submittedName>
</protein>
<feature type="compositionally biased region" description="Polar residues" evidence="7">
    <location>
        <begin position="390"/>
        <end position="399"/>
    </location>
</feature>
<keyword evidence="11" id="KW-1185">Reference proteome</keyword>
<dbReference type="Proteomes" id="UP001162836">
    <property type="component" value="Unassembled WGS sequence"/>
</dbReference>
<evidence type="ECO:0000259" key="9">
    <source>
        <dbReference type="PROSITE" id="PS51849"/>
    </source>
</evidence>
<dbReference type="Pfam" id="PF23750">
    <property type="entry name" value="RsgI_M"/>
    <property type="match status" value="1"/>
</dbReference>
<keyword evidence="5 8" id="KW-0472">Membrane</keyword>
<evidence type="ECO:0000313" key="10">
    <source>
        <dbReference type="EMBL" id="MCD4839008.1"/>
    </source>
</evidence>
<dbReference type="PROSITE" id="PS51849">
    <property type="entry name" value="RSGI_N"/>
    <property type="match status" value="1"/>
</dbReference>
<feature type="compositionally biased region" description="Basic residues" evidence="7">
    <location>
        <begin position="229"/>
        <end position="241"/>
    </location>
</feature>
<evidence type="ECO:0000256" key="1">
    <source>
        <dbReference type="ARBA" id="ARBA00004162"/>
    </source>
</evidence>
<evidence type="ECO:0000256" key="5">
    <source>
        <dbReference type="ARBA" id="ARBA00023136"/>
    </source>
</evidence>
<reference evidence="10 11" key="1">
    <citation type="journal article" date="2023" name="Antonie Van Leeuwenhoek">
        <title>Unveiling the genomic potential of a novel thermostable glycoside hydrolases producing Neobacillus sedimentimangrovi UE25.</title>
        <authorList>
            <person name="Ejaz U."/>
            <person name="Saleem F."/>
            <person name="Rashid R."/>
            <person name="Hasan K.A."/>
            <person name="Syed M.N."/>
            <person name="Sohail M."/>
        </authorList>
    </citation>
    <scope>NUCLEOTIDE SEQUENCE [LARGE SCALE GENOMIC DNA]</scope>
    <source>
        <strain evidence="10 11">UE25</strain>
    </source>
</reference>
<sequence>MKKGIVMEMDESFLTLLTPEGEFYRARRQEQSYEIGEEIYFTPIQTKKRMSLFFPFKKVTDKRASWVAVAAGLAVIFVALFSNFQSKQAYAYMSIDVNPSIEIGVNERMQVVELTGYNQDGKEIISQLDHWVKKDVSDLIKDILMAMKKQGYLANSSEVIISAVRTNERKEEAERKLKKNMDEIKSEITKQNLDTIVVSGTKKDLEKAHKMGVTTGKYQTEAVNESKETKKKNTKVNKQKNNKSYEHRDRSIPSGKSNKQTTDMNHPPKKAVEERIISNIGDDRSGKQNPPGKEKKNDHTTNKQNTIHAKKESIQIKKESIQNRRESIQTRKESIQNRRRSIQTRKESIQKRKESQMRTRSYHKPNGNNSSKNNWKNSNSNSKKRWQNNLNKGNSTWKNNRPAHKGKN</sequence>
<feature type="compositionally biased region" description="Low complexity" evidence="7">
    <location>
        <begin position="364"/>
        <end position="381"/>
    </location>
</feature>
<evidence type="ECO:0000313" key="11">
    <source>
        <dbReference type="Proteomes" id="UP001162836"/>
    </source>
</evidence>
<keyword evidence="2" id="KW-1003">Cell membrane</keyword>
<keyword evidence="6" id="KW-0175">Coiled coil</keyword>
<dbReference type="InterPro" id="IPR055431">
    <property type="entry name" value="RsgI_M"/>
</dbReference>
<feature type="domain" description="RsgI N-terminal anti-sigma" evidence="9">
    <location>
        <begin position="2"/>
        <end position="50"/>
    </location>
</feature>
<feature type="transmembrane region" description="Helical" evidence="8">
    <location>
        <begin position="64"/>
        <end position="84"/>
    </location>
</feature>
<feature type="compositionally biased region" description="Basic and acidic residues" evidence="7">
    <location>
        <begin position="344"/>
        <end position="357"/>
    </location>
</feature>
<keyword evidence="4 8" id="KW-1133">Transmembrane helix</keyword>
<organism evidence="10 11">
    <name type="scientific">Neobacillus sedimentimangrovi</name>
    <dbReference type="NCBI Taxonomy" id="2699460"/>
    <lineage>
        <taxon>Bacteria</taxon>
        <taxon>Bacillati</taxon>
        <taxon>Bacillota</taxon>
        <taxon>Bacilli</taxon>
        <taxon>Bacillales</taxon>
        <taxon>Bacillaceae</taxon>
        <taxon>Neobacillus</taxon>
    </lineage>
</organism>
<evidence type="ECO:0000256" key="4">
    <source>
        <dbReference type="ARBA" id="ARBA00022989"/>
    </source>
</evidence>